<gene>
    <name evidence="11" type="ORF">LMG1861_05334</name>
</gene>
<keyword evidence="7" id="KW-0812">Transmembrane</keyword>
<evidence type="ECO:0000313" key="12">
    <source>
        <dbReference type="Proteomes" id="UP000494105"/>
    </source>
</evidence>
<keyword evidence="4" id="KW-0813">Transport</keyword>
<keyword evidence="5" id="KW-1003">Cell membrane</keyword>
<evidence type="ECO:0000313" key="11">
    <source>
        <dbReference type="EMBL" id="CAB3920028.1"/>
    </source>
</evidence>
<evidence type="ECO:0000256" key="6">
    <source>
        <dbReference type="ARBA" id="ARBA00022519"/>
    </source>
</evidence>
<reference evidence="11 12" key="1">
    <citation type="submission" date="2020-04" db="EMBL/GenBank/DDBJ databases">
        <authorList>
            <person name="De Canck E."/>
        </authorList>
    </citation>
    <scope>NUCLEOTIDE SEQUENCE [LARGE SCALE GENOMIC DNA]</scope>
    <source>
        <strain evidence="11 12">LMG 1861</strain>
    </source>
</reference>
<sequence>MPLKSLKSLNTRAAALWLASGACLLAAGVSVLPARWLLAVQPADSLVSLADASGTLWRGSAWVALGPPGSQRVLPQPVQWQWRWDAMTLDITHPWLQGPLRAKVGWAGLSLPAQSLRVPATVLPALGAPWNTLVPEGMLEINWQPLRLGGELPAGNIADLRWRNAATALTSLTPVGTYLLRLQGAGKSGATLALSTESGMLMVTGQGSANASGVRFEGQATFAPAATQAQRAALDGLLSTLGRRSGDTVTFGSGK</sequence>
<name>A0A6S7ENL5_9BURK</name>
<evidence type="ECO:0000256" key="1">
    <source>
        <dbReference type="ARBA" id="ARBA00004533"/>
    </source>
</evidence>
<evidence type="ECO:0000256" key="4">
    <source>
        <dbReference type="ARBA" id="ARBA00022448"/>
    </source>
</evidence>
<evidence type="ECO:0000256" key="8">
    <source>
        <dbReference type="ARBA" id="ARBA00022927"/>
    </source>
</evidence>
<protein>
    <recommendedName>
        <fullName evidence="3">Type II secretion system protein N</fullName>
    </recommendedName>
    <alternativeName>
        <fullName evidence="10">General secretion pathway protein N</fullName>
    </alternativeName>
</protein>
<evidence type="ECO:0000256" key="5">
    <source>
        <dbReference type="ARBA" id="ARBA00022475"/>
    </source>
</evidence>
<dbReference type="PROSITE" id="PS51257">
    <property type="entry name" value="PROKAR_LIPOPROTEIN"/>
    <property type="match status" value="1"/>
</dbReference>
<dbReference type="Proteomes" id="UP000494105">
    <property type="component" value="Unassembled WGS sequence"/>
</dbReference>
<comment type="similarity">
    <text evidence="2">Belongs to the GSP N family.</text>
</comment>
<accession>A0A6S7ENL5</accession>
<keyword evidence="8" id="KW-0653">Protein transport</keyword>
<dbReference type="InterPro" id="IPR022792">
    <property type="entry name" value="T2SS_protein-GspN"/>
</dbReference>
<dbReference type="AlphaFoldDB" id="A0A6S7ENL5"/>
<evidence type="ECO:0000256" key="2">
    <source>
        <dbReference type="ARBA" id="ARBA00007208"/>
    </source>
</evidence>
<evidence type="ECO:0000256" key="3">
    <source>
        <dbReference type="ARBA" id="ARBA00021563"/>
    </source>
</evidence>
<keyword evidence="6" id="KW-0997">Cell inner membrane</keyword>
<dbReference type="GO" id="GO:0015628">
    <property type="term" value="P:protein secretion by the type II secretion system"/>
    <property type="evidence" value="ECO:0007669"/>
    <property type="project" value="InterPro"/>
</dbReference>
<dbReference type="GO" id="GO:0005886">
    <property type="term" value="C:plasma membrane"/>
    <property type="evidence" value="ECO:0007669"/>
    <property type="project" value="UniProtKB-SubCell"/>
</dbReference>
<dbReference type="RefSeq" id="WP_175129946.1">
    <property type="nucleotide sequence ID" value="NZ_CADILD010000004.1"/>
</dbReference>
<dbReference type="Pfam" id="PF01203">
    <property type="entry name" value="T2SSN"/>
    <property type="match status" value="1"/>
</dbReference>
<keyword evidence="9" id="KW-0472">Membrane</keyword>
<evidence type="ECO:0000256" key="10">
    <source>
        <dbReference type="ARBA" id="ARBA00030772"/>
    </source>
</evidence>
<proteinExistence type="inferred from homology"/>
<dbReference type="GO" id="GO:0015627">
    <property type="term" value="C:type II protein secretion system complex"/>
    <property type="evidence" value="ECO:0007669"/>
    <property type="project" value="InterPro"/>
</dbReference>
<dbReference type="EMBL" id="CADILD010000004">
    <property type="protein sequence ID" value="CAB3920028.1"/>
    <property type="molecule type" value="Genomic_DNA"/>
</dbReference>
<evidence type="ECO:0000256" key="7">
    <source>
        <dbReference type="ARBA" id="ARBA00022692"/>
    </source>
</evidence>
<evidence type="ECO:0000256" key="9">
    <source>
        <dbReference type="ARBA" id="ARBA00023136"/>
    </source>
</evidence>
<comment type="subcellular location">
    <subcellularLocation>
        <location evidence="1">Cell inner membrane</location>
    </subcellularLocation>
</comment>
<organism evidence="11 12">
    <name type="scientific">Achromobacter piechaudii</name>
    <dbReference type="NCBI Taxonomy" id="72556"/>
    <lineage>
        <taxon>Bacteria</taxon>
        <taxon>Pseudomonadati</taxon>
        <taxon>Pseudomonadota</taxon>
        <taxon>Betaproteobacteria</taxon>
        <taxon>Burkholderiales</taxon>
        <taxon>Alcaligenaceae</taxon>
        <taxon>Achromobacter</taxon>
    </lineage>
</organism>